<gene>
    <name evidence="3" type="primary">ORF109742</name>
    <name evidence="2" type="synonym">ORF109735</name>
</gene>
<dbReference type="PANTHER" id="PTHR48287">
    <property type="entry name" value="ARM REPEAT SUPERFAMILY PROTEIN"/>
    <property type="match status" value="1"/>
</dbReference>
<evidence type="ECO:0000256" key="1">
    <source>
        <dbReference type="SAM" id="MobiDB-lite"/>
    </source>
</evidence>
<evidence type="ECO:0000313" key="3">
    <source>
        <dbReference type="EMBL" id="CEK78365.1"/>
    </source>
</evidence>
<sequence length="294" mass="32904">MYIFMATLPEAILCTKEIGVKTRAAAAELIIVMSDAFIKWNPDTPVKESLGEFVSKVLAGLAGSPHMISATLLTLTRIVYHYREKLAGLVLNNMIDSVCILLSSKTREIVKAALGFVKVLLAAYENTVLAAHIKDLLASLHDIAVKGNLRRITKIIYLKLIKKFGYQLILNLTQEGVHKLLKNIHKSQERAKRQQDGDGGENEEEEDESEDEDKLGAQPESIDDLLQDTDSDMDNEDDDDNNKWAKKDKKKKHSKSKNAWLMETGDDEIVDFMDPAAAKQVLATKPKEKSRISR</sequence>
<dbReference type="AlphaFoldDB" id="A0A0B7AEI8"/>
<dbReference type="EMBL" id="HACG01031499">
    <property type="protein sequence ID" value="CEK78364.1"/>
    <property type="molecule type" value="Transcribed_RNA"/>
</dbReference>
<feature type="compositionally biased region" description="Acidic residues" evidence="1">
    <location>
        <begin position="198"/>
        <end position="213"/>
    </location>
</feature>
<feature type="compositionally biased region" description="Basic residues" evidence="1">
    <location>
        <begin position="244"/>
        <end position="256"/>
    </location>
</feature>
<dbReference type="InterPro" id="IPR052087">
    <property type="entry name" value="RRP12"/>
</dbReference>
<dbReference type="EMBL" id="HACG01031500">
    <property type="protein sequence ID" value="CEK78365.1"/>
    <property type="molecule type" value="Transcribed_RNA"/>
</dbReference>
<evidence type="ECO:0008006" key="4">
    <source>
        <dbReference type="Google" id="ProtNLM"/>
    </source>
</evidence>
<dbReference type="InterPro" id="IPR016024">
    <property type="entry name" value="ARM-type_fold"/>
</dbReference>
<organism evidence="3">
    <name type="scientific">Arion vulgaris</name>
    <dbReference type="NCBI Taxonomy" id="1028688"/>
    <lineage>
        <taxon>Eukaryota</taxon>
        <taxon>Metazoa</taxon>
        <taxon>Spiralia</taxon>
        <taxon>Lophotrochozoa</taxon>
        <taxon>Mollusca</taxon>
        <taxon>Gastropoda</taxon>
        <taxon>Heterobranchia</taxon>
        <taxon>Euthyneura</taxon>
        <taxon>Panpulmonata</taxon>
        <taxon>Eupulmonata</taxon>
        <taxon>Stylommatophora</taxon>
        <taxon>Helicina</taxon>
        <taxon>Arionoidea</taxon>
        <taxon>Arionidae</taxon>
        <taxon>Arion</taxon>
    </lineage>
</organism>
<evidence type="ECO:0000313" key="2">
    <source>
        <dbReference type="EMBL" id="CEK78364.1"/>
    </source>
</evidence>
<proteinExistence type="predicted"/>
<feature type="region of interest" description="Disordered" evidence="1">
    <location>
        <begin position="188"/>
        <end position="266"/>
    </location>
</feature>
<accession>A0A0B7AEI8</accession>
<dbReference type="PANTHER" id="PTHR48287:SF1">
    <property type="entry name" value="ARM REPEAT SUPERFAMILY PROTEIN"/>
    <property type="match status" value="1"/>
</dbReference>
<name>A0A0B7AEI8_9EUPU</name>
<protein>
    <recommendedName>
        <fullName evidence="4">Ribosomal RNA-processing protein 12-like conserved domain-containing protein</fullName>
    </recommendedName>
</protein>
<feature type="compositionally biased region" description="Acidic residues" evidence="1">
    <location>
        <begin position="221"/>
        <end position="240"/>
    </location>
</feature>
<reference evidence="3" key="1">
    <citation type="submission" date="2014-12" db="EMBL/GenBank/DDBJ databases">
        <title>Insight into the proteome of Arion vulgaris.</title>
        <authorList>
            <person name="Aradska J."/>
            <person name="Bulat T."/>
            <person name="Smidak R."/>
            <person name="Sarate P."/>
            <person name="Gangsoo J."/>
            <person name="Sialana F."/>
            <person name="Bilban M."/>
            <person name="Lubec G."/>
        </authorList>
    </citation>
    <scope>NUCLEOTIDE SEQUENCE</scope>
    <source>
        <tissue evidence="3">Skin</tissue>
    </source>
</reference>
<dbReference type="SUPFAM" id="SSF48371">
    <property type="entry name" value="ARM repeat"/>
    <property type="match status" value="1"/>
</dbReference>